<dbReference type="Gene3D" id="3.40.50.300">
    <property type="entry name" value="P-loop containing nucleotide triphosphate hydrolases"/>
    <property type="match status" value="1"/>
</dbReference>
<feature type="coiled-coil region" evidence="7">
    <location>
        <begin position="714"/>
        <end position="741"/>
    </location>
</feature>
<dbReference type="Pfam" id="PF02463">
    <property type="entry name" value="SMC_N"/>
    <property type="match status" value="1"/>
</dbReference>
<dbReference type="Gene3D" id="3.30.70.1620">
    <property type="match status" value="1"/>
</dbReference>
<keyword evidence="4 7" id="KW-0175">Coiled coil</keyword>
<dbReference type="Gene3D" id="1.20.1060.20">
    <property type="match status" value="1"/>
</dbReference>
<evidence type="ECO:0000256" key="1">
    <source>
        <dbReference type="ARBA" id="ARBA00004123"/>
    </source>
</evidence>
<evidence type="ECO:0000313" key="10">
    <source>
        <dbReference type="Proteomes" id="UP000708148"/>
    </source>
</evidence>
<comment type="subcellular location">
    <subcellularLocation>
        <location evidence="1">Nucleus</location>
    </subcellularLocation>
</comment>
<dbReference type="InterPro" id="IPR010935">
    <property type="entry name" value="SMC_hinge"/>
</dbReference>
<dbReference type="SMART" id="SM00968">
    <property type="entry name" value="SMC_hinge"/>
    <property type="match status" value="1"/>
</dbReference>
<dbReference type="Pfam" id="PF06470">
    <property type="entry name" value="SMC_hinge"/>
    <property type="match status" value="1"/>
</dbReference>
<gene>
    <name evidence="9" type="ORF">OSTQU699_LOCUS1103</name>
</gene>
<dbReference type="InterPro" id="IPR024704">
    <property type="entry name" value="SMC"/>
</dbReference>
<evidence type="ECO:0000256" key="7">
    <source>
        <dbReference type="SAM" id="Coils"/>
    </source>
</evidence>
<name>A0A8S1ILM8_9CHLO</name>
<reference evidence="9" key="1">
    <citation type="submission" date="2020-12" db="EMBL/GenBank/DDBJ databases">
        <authorList>
            <person name="Iha C."/>
        </authorList>
    </citation>
    <scope>NUCLEOTIDE SEQUENCE</scope>
</reference>
<evidence type="ECO:0000256" key="3">
    <source>
        <dbReference type="ARBA" id="ARBA00022776"/>
    </source>
</evidence>
<keyword evidence="2" id="KW-0132">Cell division</keyword>
<keyword evidence="10" id="KW-1185">Reference proteome</keyword>
<evidence type="ECO:0000256" key="5">
    <source>
        <dbReference type="ARBA" id="ARBA00023242"/>
    </source>
</evidence>
<dbReference type="PIRSF" id="PIRSF005719">
    <property type="entry name" value="SMC"/>
    <property type="match status" value="1"/>
</dbReference>
<dbReference type="GO" id="GO:0008278">
    <property type="term" value="C:cohesin complex"/>
    <property type="evidence" value="ECO:0007669"/>
    <property type="project" value="TreeGrafter"/>
</dbReference>
<dbReference type="SUPFAM" id="SSF52540">
    <property type="entry name" value="P-loop containing nucleoside triphosphate hydrolases"/>
    <property type="match status" value="1"/>
</dbReference>
<dbReference type="OrthoDB" id="5575062at2759"/>
<sequence>MTPTRHQSQTAKTYMFHCTSYMQYHAGHQIVILACYSLPPDLPCQYIICPISPCTCAPPSQHVSLRLEEELEDVKQRQEERRGASGAGARSLEMDEADLQEYYRIKNEVGAKTAKLQADKQVLQQQQEAERLPLAELEDEAQQLEGQVGLLREQKDQLERSREQMSIEVETVRSTLERKRQDKSEMGEAARRQAARKEHLLHKVDELQEELHELKVTKKFSERERQRVDAVETMKGLIPGVYGSLNELSKVTHRKYNMAMAVTMGKHMDCVLVNTKDTAKECIRHLKEHRIPPMTFLPLDNLNLKPLNESLRQLGGTAKLAIDLLQFEPAYQRGLLYACGNTVVCDTVEEAKRLAFGGEERLKVVTLDGTLIDRSGMITGGTHGGMEARAAIFDQHKVETMKQERDRYKEELRHMPSDREAHQQEQQLSGEVVRLAEKQKYTEAEIAASGKKIISRDKEIEQLTERHEGLLPRMEQLRENVSDRQKEIDRIQVRIDAVTDRLFSSFSKRMGVKSIREYEENQVKRAEERAQEDMRLATDIAKIENQLKYERSRHQEQDKVERLRSELKTAREGLRDLKERQAAAEASCKEVEDRLAKERRLAGEAKEAADAFNGEIRDMRKKLAKISGEAAKVKRSVDAKKSSIEQIESRREEAVQAAKVEMGADFAVDFDTLSHQHRATRSVAQREKMEREFRSQIDDLGGRLAKAAPNLKALEQYELIKEQEREQAVALDAARQEAREAKEAFYAVHQRRYDAFMASYDHVKAAIEDIYRDLTKSELHPFGGMAYLNLENSDEPFNHGIRYHAMPPTKRFRDMEQLSGGEKTVAALALLFAIHSFRPSPFFVLDEIDASLDATNVARVAKYIYHATRPSVQGSFQAIVISLKDVFFSNSDMLVGVARDFGEGCGRTFTYDLSAHGPPE</sequence>
<evidence type="ECO:0000259" key="8">
    <source>
        <dbReference type="SMART" id="SM00968"/>
    </source>
</evidence>
<dbReference type="PROSITE" id="PS51257">
    <property type="entry name" value="PROKAR_LIPOPROTEIN"/>
    <property type="match status" value="1"/>
</dbReference>
<evidence type="ECO:0000256" key="6">
    <source>
        <dbReference type="ARBA" id="ARBA00023306"/>
    </source>
</evidence>
<dbReference type="InterPro" id="IPR036277">
    <property type="entry name" value="SMC_hinge_sf"/>
</dbReference>
<feature type="domain" description="SMC hinge" evidence="8">
    <location>
        <begin position="239"/>
        <end position="355"/>
    </location>
</feature>
<dbReference type="GO" id="GO:0003677">
    <property type="term" value="F:DNA binding"/>
    <property type="evidence" value="ECO:0007669"/>
    <property type="project" value="TreeGrafter"/>
</dbReference>
<dbReference type="GO" id="GO:0005524">
    <property type="term" value="F:ATP binding"/>
    <property type="evidence" value="ECO:0007669"/>
    <property type="project" value="InterPro"/>
</dbReference>
<accession>A0A8S1ILM8</accession>
<dbReference type="GO" id="GO:0005634">
    <property type="term" value="C:nucleus"/>
    <property type="evidence" value="ECO:0007669"/>
    <property type="project" value="UniProtKB-SubCell"/>
</dbReference>
<dbReference type="Proteomes" id="UP000708148">
    <property type="component" value="Unassembled WGS sequence"/>
</dbReference>
<keyword evidence="3" id="KW-0498">Mitosis</keyword>
<evidence type="ECO:0000256" key="4">
    <source>
        <dbReference type="ARBA" id="ARBA00023054"/>
    </source>
</evidence>
<dbReference type="GO" id="GO:0051301">
    <property type="term" value="P:cell division"/>
    <property type="evidence" value="ECO:0007669"/>
    <property type="project" value="UniProtKB-KW"/>
</dbReference>
<organism evidence="9 10">
    <name type="scientific">Ostreobium quekettii</name>
    <dbReference type="NCBI Taxonomy" id="121088"/>
    <lineage>
        <taxon>Eukaryota</taxon>
        <taxon>Viridiplantae</taxon>
        <taxon>Chlorophyta</taxon>
        <taxon>core chlorophytes</taxon>
        <taxon>Ulvophyceae</taxon>
        <taxon>TCBD clade</taxon>
        <taxon>Bryopsidales</taxon>
        <taxon>Ostreobineae</taxon>
        <taxon>Ostreobiaceae</taxon>
        <taxon>Ostreobium</taxon>
    </lineage>
</organism>
<feature type="coiled-coil region" evidence="7">
    <location>
        <begin position="553"/>
        <end position="608"/>
    </location>
</feature>
<feature type="coiled-coil region" evidence="7">
    <location>
        <begin position="134"/>
        <end position="224"/>
    </location>
</feature>
<keyword evidence="5" id="KW-0539">Nucleus</keyword>
<dbReference type="SUPFAM" id="SSF75553">
    <property type="entry name" value="Smc hinge domain"/>
    <property type="match status" value="1"/>
</dbReference>
<evidence type="ECO:0000256" key="2">
    <source>
        <dbReference type="ARBA" id="ARBA00022618"/>
    </source>
</evidence>
<dbReference type="InterPro" id="IPR003395">
    <property type="entry name" value="RecF/RecN/SMC_N"/>
</dbReference>
<keyword evidence="6" id="KW-0131">Cell cycle</keyword>
<dbReference type="AlphaFoldDB" id="A0A8S1ILM8"/>
<evidence type="ECO:0000313" key="9">
    <source>
        <dbReference type="EMBL" id="CAD7695742.1"/>
    </source>
</evidence>
<dbReference type="InterPro" id="IPR027417">
    <property type="entry name" value="P-loop_NTPase"/>
</dbReference>
<dbReference type="GO" id="GO:0007062">
    <property type="term" value="P:sister chromatid cohesion"/>
    <property type="evidence" value="ECO:0007669"/>
    <property type="project" value="TreeGrafter"/>
</dbReference>
<proteinExistence type="predicted"/>
<comment type="caution">
    <text evidence="9">The sequence shown here is derived from an EMBL/GenBank/DDBJ whole genome shotgun (WGS) entry which is preliminary data.</text>
</comment>
<dbReference type="PANTHER" id="PTHR18937:SF12">
    <property type="entry name" value="STRUCTURAL MAINTENANCE OF CHROMOSOMES PROTEIN"/>
    <property type="match status" value="1"/>
</dbReference>
<dbReference type="GO" id="GO:0016887">
    <property type="term" value="F:ATP hydrolysis activity"/>
    <property type="evidence" value="ECO:0007669"/>
    <property type="project" value="InterPro"/>
</dbReference>
<protein>
    <recommendedName>
        <fullName evidence="8">SMC hinge domain-containing protein</fullName>
    </recommendedName>
</protein>
<dbReference type="EMBL" id="CAJHUC010000384">
    <property type="protein sequence ID" value="CAD7695742.1"/>
    <property type="molecule type" value="Genomic_DNA"/>
</dbReference>
<dbReference type="PANTHER" id="PTHR18937">
    <property type="entry name" value="STRUCTURAL MAINTENANCE OF CHROMOSOMES SMC FAMILY MEMBER"/>
    <property type="match status" value="1"/>
</dbReference>